<dbReference type="InterPro" id="IPR039420">
    <property type="entry name" value="WalR-like"/>
</dbReference>
<keyword evidence="9" id="KW-1185">Reference proteome</keyword>
<dbReference type="AlphaFoldDB" id="A0A7X2PB04"/>
<evidence type="ECO:0000256" key="3">
    <source>
        <dbReference type="ARBA" id="ARBA00023015"/>
    </source>
</evidence>
<reference evidence="8 9" key="1">
    <citation type="submission" date="2019-08" db="EMBL/GenBank/DDBJ databases">
        <title>In-depth cultivation of the pig gut microbiome towards novel bacterial diversity and tailored functional studies.</title>
        <authorList>
            <person name="Wylensek D."/>
            <person name="Hitch T.C.A."/>
            <person name="Clavel T."/>
        </authorList>
    </citation>
    <scope>NUCLEOTIDE SEQUENCE [LARGE SCALE GENOMIC DNA]</scope>
    <source>
        <strain evidence="8 9">NM-380-WT-3C1</strain>
    </source>
</reference>
<accession>A0A7X2PB04</accession>
<keyword evidence="3" id="KW-0805">Transcription regulation</keyword>
<dbReference type="EMBL" id="VUNN01000003">
    <property type="protein sequence ID" value="MSU05606.1"/>
    <property type="molecule type" value="Genomic_DNA"/>
</dbReference>
<sequence>MSRIFIADSDQKFVSLSSSYLTLSGYTVSEFSDLSSLKDTLRSFFPDLLLIARSFPDGDGLMFLKQIRAKNPMPIIVIGQDGSESERILAFELGCDDYVVKPLSFKELSLRINAHLRRMVKSEIRQGVVSWVLGKETLSLDIASHEVFLNSKPIKVTN</sequence>
<proteinExistence type="predicted"/>
<keyword evidence="2" id="KW-0902">Two-component regulatory system</keyword>
<dbReference type="PROSITE" id="PS50110">
    <property type="entry name" value="RESPONSE_REGULATORY"/>
    <property type="match status" value="1"/>
</dbReference>
<gene>
    <name evidence="8" type="ORF">FYJ80_02260</name>
</gene>
<dbReference type="PANTHER" id="PTHR48111">
    <property type="entry name" value="REGULATOR OF RPOS"/>
    <property type="match status" value="1"/>
</dbReference>
<dbReference type="RefSeq" id="WP_154424510.1">
    <property type="nucleotide sequence ID" value="NZ_JAQYGB010000016.1"/>
</dbReference>
<evidence type="ECO:0000313" key="8">
    <source>
        <dbReference type="EMBL" id="MSU05606.1"/>
    </source>
</evidence>
<dbReference type="GO" id="GO:0006355">
    <property type="term" value="P:regulation of DNA-templated transcription"/>
    <property type="evidence" value="ECO:0007669"/>
    <property type="project" value="TreeGrafter"/>
</dbReference>
<comment type="caution">
    <text evidence="6">Lacks conserved residue(s) required for the propagation of feature annotation.</text>
</comment>
<dbReference type="PANTHER" id="PTHR48111:SF21">
    <property type="entry name" value="DNA-BINDING DUAL MASTER TRANSCRIPTIONAL REGULATOR RPAA"/>
    <property type="match status" value="1"/>
</dbReference>
<dbReference type="Gene3D" id="3.40.50.2300">
    <property type="match status" value="1"/>
</dbReference>
<comment type="caution">
    <text evidence="8">The sequence shown here is derived from an EMBL/GenBank/DDBJ whole genome shotgun (WGS) entry which is preliminary data.</text>
</comment>
<evidence type="ECO:0000256" key="5">
    <source>
        <dbReference type="ARBA" id="ARBA00023163"/>
    </source>
</evidence>
<dbReference type="SMART" id="SM00448">
    <property type="entry name" value="REC"/>
    <property type="match status" value="1"/>
</dbReference>
<dbReference type="GO" id="GO:0000156">
    <property type="term" value="F:phosphorelay response regulator activity"/>
    <property type="evidence" value="ECO:0007669"/>
    <property type="project" value="TreeGrafter"/>
</dbReference>
<evidence type="ECO:0000256" key="4">
    <source>
        <dbReference type="ARBA" id="ARBA00023125"/>
    </source>
</evidence>
<dbReference type="GO" id="GO:0000976">
    <property type="term" value="F:transcription cis-regulatory region binding"/>
    <property type="evidence" value="ECO:0007669"/>
    <property type="project" value="TreeGrafter"/>
</dbReference>
<organism evidence="8 9">
    <name type="scientific">Bullifex porci</name>
    <dbReference type="NCBI Taxonomy" id="2606638"/>
    <lineage>
        <taxon>Bacteria</taxon>
        <taxon>Pseudomonadati</taxon>
        <taxon>Spirochaetota</taxon>
        <taxon>Spirochaetia</taxon>
        <taxon>Spirochaetales</taxon>
        <taxon>Spirochaetaceae</taxon>
        <taxon>Bullifex</taxon>
    </lineage>
</organism>
<dbReference type="InterPro" id="IPR001789">
    <property type="entry name" value="Sig_transdc_resp-reg_receiver"/>
</dbReference>
<protein>
    <submittedName>
        <fullName evidence="8">Response regulator transcription factor</fullName>
    </submittedName>
</protein>
<evidence type="ECO:0000256" key="2">
    <source>
        <dbReference type="ARBA" id="ARBA00023012"/>
    </source>
</evidence>
<feature type="domain" description="Response regulatory" evidence="7">
    <location>
        <begin position="3"/>
        <end position="116"/>
    </location>
</feature>
<evidence type="ECO:0000256" key="6">
    <source>
        <dbReference type="PROSITE-ProRule" id="PRU00169"/>
    </source>
</evidence>
<keyword evidence="4" id="KW-0238">DNA-binding</keyword>
<dbReference type="Proteomes" id="UP000460549">
    <property type="component" value="Unassembled WGS sequence"/>
</dbReference>
<dbReference type="SUPFAM" id="SSF52172">
    <property type="entry name" value="CheY-like"/>
    <property type="match status" value="1"/>
</dbReference>
<evidence type="ECO:0000313" key="9">
    <source>
        <dbReference type="Proteomes" id="UP000460549"/>
    </source>
</evidence>
<dbReference type="Pfam" id="PF00072">
    <property type="entry name" value="Response_reg"/>
    <property type="match status" value="1"/>
</dbReference>
<keyword evidence="5" id="KW-0804">Transcription</keyword>
<dbReference type="Gene3D" id="6.10.250.690">
    <property type="match status" value="1"/>
</dbReference>
<evidence type="ECO:0000259" key="7">
    <source>
        <dbReference type="PROSITE" id="PS50110"/>
    </source>
</evidence>
<keyword evidence="1" id="KW-0597">Phosphoprotein</keyword>
<name>A0A7X2PB04_9SPIO</name>
<dbReference type="GO" id="GO:0032993">
    <property type="term" value="C:protein-DNA complex"/>
    <property type="evidence" value="ECO:0007669"/>
    <property type="project" value="TreeGrafter"/>
</dbReference>
<dbReference type="InterPro" id="IPR011006">
    <property type="entry name" value="CheY-like_superfamily"/>
</dbReference>
<evidence type="ECO:0000256" key="1">
    <source>
        <dbReference type="ARBA" id="ARBA00022553"/>
    </source>
</evidence>
<dbReference type="GO" id="GO:0005829">
    <property type="term" value="C:cytosol"/>
    <property type="evidence" value="ECO:0007669"/>
    <property type="project" value="TreeGrafter"/>
</dbReference>